<sequence length="125" mass="13847">MKLDIKVQHPSSLRIPVRSVGAGISIIALILAGSGEYHLLQFVFQGITTPNPTPREIVKYQAYNSDSTPAESQACVPNTGEEHHIKAKQENSTSRQNKRTPPQGKTRELHLKTKQENNDTNIAHP</sequence>
<reference evidence="2" key="1">
    <citation type="journal article" date="2023" name="PLoS Negl. Trop. Dis.">
        <title>A genome sequence for Biomphalaria pfeifferi, the major vector snail for the human-infecting parasite Schistosoma mansoni.</title>
        <authorList>
            <person name="Bu L."/>
            <person name="Lu L."/>
            <person name="Laidemitt M.R."/>
            <person name="Zhang S.M."/>
            <person name="Mutuku M."/>
            <person name="Mkoji G."/>
            <person name="Steinauer M."/>
            <person name="Loker E.S."/>
        </authorList>
    </citation>
    <scope>NUCLEOTIDE SEQUENCE</scope>
    <source>
        <strain evidence="2">KasaAsao</strain>
    </source>
</reference>
<dbReference type="Proteomes" id="UP001233172">
    <property type="component" value="Unassembled WGS sequence"/>
</dbReference>
<dbReference type="AlphaFoldDB" id="A0AAD8FHW8"/>
<dbReference type="EMBL" id="JASAOG010000020">
    <property type="protein sequence ID" value="KAK0063754.1"/>
    <property type="molecule type" value="Genomic_DNA"/>
</dbReference>
<name>A0AAD8FHW8_BIOPF</name>
<organism evidence="2 3">
    <name type="scientific">Biomphalaria pfeifferi</name>
    <name type="common">Bloodfluke planorb</name>
    <name type="synonym">Freshwater snail</name>
    <dbReference type="NCBI Taxonomy" id="112525"/>
    <lineage>
        <taxon>Eukaryota</taxon>
        <taxon>Metazoa</taxon>
        <taxon>Spiralia</taxon>
        <taxon>Lophotrochozoa</taxon>
        <taxon>Mollusca</taxon>
        <taxon>Gastropoda</taxon>
        <taxon>Heterobranchia</taxon>
        <taxon>Euthyneura</taxon>
        <taxon>Panpulmonata</taxon>
        <taxon>Hygrophila</taxon>
        <taxon>Lymnaeoidea</taxon>
        <taxon>Planorbidae</taxon>
        <taxon>Biomphalaria</taxon>
    </lineage>
</organism>
<protein>
    <submittedName>
        <fullName evidence="2">Uncharacterized protein</fullName>
    </submittedName>
</protein>
<evidence type="ECO:0000313" key="2">
    <source>
        <dbReference type="EMBL" id="KAK0063754.1"/>
    </source>
</evidence>
<gene>
    <name evidence="2" type="ORF">Bpfe_006905</name>
</gene>
<feature type="compositionally biased region" description="Basic and acidic residues" evidence="1">
    <location>
        <begin position="105"/>
        <end position="117"/>
    </location>
</feature>
<reference evidence="2" key="2">
    <citation type="submission" date="2023-04" db="EMBL/GenBank/DDBJ databases">
        <authorList>
            <person name="Bu L."/>
            <person name="Lu L."/>
            <person name="Laidemitt M.R."/>
            <person name="Zhang S.M."/>
            <person name="Mutuku M."/>
            <person name="Mkoji G."/>
            <person name="Steinauer M."/>
            <person name="Loker E.S."/>
        </authorList>
    </citation>
    <scope>NUCLEOTIDE SEQUENCE</scope>
    <source>
        <strain evidence="2">KasaAsao</strain>
        <tissue evidence="2">Whole Snail</tissue>
    </source>
</reference>
<keyword evidence="3" id="KW-1185">Reference proteome</keyword>
<proteinExistence type="predicted"/>
<evidence type="ECO:0000256" key="1">
    <source>
        <dbReference type="SAM" id="MobiDB-lite"/>
    </source>
</evidence>
<accession>A0AAD8FHW8</accession>
<feature type="compositionally biased region" description="Basic and acidic residues" evidence="1">
    <location>
        <begin position="80"/>
        <end position="89"/>
    </location>
</feature>
<comment type="caution">
    <text evidence="2">The sequence shown here is derived from an EMBL/GenBank/DDBJ whole genome shotgun (WGS) entry which is preliminary data.</text>
</comment>
<evidence type="ECO:0000313" key="3">
    <source>
        <dbReference type="Proteomes" id="UP001233172"/>
    </source>
</evidence>
<feature type="region of interest" description="Disordered" evidence="1">
    <location>
        <begin position="63"/>
        <end position="125"/>
    </location>
</feature>